<evidence type="ECO:0000256" key="3">
    <source>
        <dbReference type="ARBA" id="ARBA00022801"/>
    </source>
</evidence>
<organism evidence="5 6">
    <name type="scientific">Vallitalea pronyensis</name>
    <dbReference type="NCBI Taxonomy" id="1348613"/>
    <lineage>
        <taxon>Bacteria</taxon>
        <taxon>Bacillati</taxon>
        <taxon>Bacillota</taxon>
        <taxon>Clostridia</taxon>
        <taxon>Lachnospirales</taxon>
        <taxon>Vallitaleaceae</taxon>
        <taxon>Vallitalea</taxon>
    </lineage>
</organism>
<dbReference type="InterPro" id="IPR013783">
    <property type="entry name" value="Ig-like_fold"/>
</dbReference>
<reference evidence="5" key="1">
    <citation type="submission" date="2020-07" db="EMBL/GenBank/DDBJ databases">
        <title>Vallitalea pronyensis genome.</title>
        <authorList>
            <person name="Postec A."/>
        </authorList>
    </citation>
    <scope>NUCLEOTIDE SEQUENCE</scope>
    <source>
        <strain evidence="5">FatNI3</strain>
    </source>
</reference>
<accession>A0A8J8MLN2</accession>
<dbReference type="PANTHER" id="PTHR42721:SF3">
    <property type="entry name" value="BETA-D-XYLOSIDASE 5-RELATED"/>
    <property type="match status" value="1"/>
</dbReference>
<evidence type="ECO:0000256" key="1">
    <source>
        <dbReference type="ARBA" id="ARBA00005336"/>
    </source>
</evidence>
<dbReference type="EMBL" id="CP058649">
    <property type="protein sequence ID" value="QUI23764.1"/>
    <property type="molecule type" value="Genomic_DNA"/>
</dbReference>
<dbReference type="InterPro" id="IPR036881">
    <property type="entry name" value="Glyco_hydro_3_C_sf"/>
</dbReference>
<dbReference type="Gene3D" id="3.40.50.1700">
    <property type="entry name" value="Glycoside hydrolase family 3 C-terminal domain"/>
    <property type="match status" value="1"/>
</dbReference>
<evidence type="ECO:0000259" key="4">
    <source>
        <dbReference type="SMART" id="SM01217"/>
    </source>
</evidence>
<dbReference type="AlphaFoldDB" id="A0A8J8MLN2"/>
<dbReference type="Gene3D" id="3.20.20.300">
    <property type="entry name" value="Glycoside hydrolase, family 3, N-terminal domain"/>
    <property type="match status" value="1"/>
</dbReference>
<name>A0A8J8MLN2_9FIRM</name>
<keyword evidence="3 5" id="KW-0378">Hydrolase</keyword>
<dbReference type="GO" id="GO:0031222">
    <property type="term" value="P:arabinan catabolic process"/>
    <property type="evidence" value="ECO:0007669"/>
    <property type="project" value="TreeGrafter"/>
</dbReference>
<comment type="similarity">
    <text evidence="1">Belongs to the glycosyl hydrolase 3 family.</text>
</comment>
<dbReference type="KEGG" id="vpy:HZI73_16335"/>
<dbReference type="InterPro" id="IPR017853">
    <property type="entry name" value="GH"/>
</dbReference>
<dbReference type="SUPFAM" id="SSF51445">
    <property type="entry name" value="(Trans)glycosidases"/>
    <property type="match status" value="1"/>
</dbReference>
<proteinExistence type="inferred from homology"/>
<dbReference type="Pfam" id="PF00933">
    <property type="entry name" value="Glyco_hydro_3"/>
    <property type="match status" value="1"/>
</dbReference>
<dbReference type="PRINTS" id="PR00133">
    <property type="entry name" value="GLHYDRLASE3"/>
</dbReference>
<dbReference type="InterPro" id="IPR026891">
    <property type="entry name" value="Fn3-like"/>
</dbReference>
<keyword evidence="2" id="KW-0732">Signal</keyword>
<dbReference type="Gene3D" id="2.60.40.10">
    <property type="entry name" value="Immunoglobulins"/>
    <property type="match status" value="1"/>
</dbReference>
<feature type="domain" description="Fibronectin type III-like" evidence="4">
    <location>
        <begin position="631"/>
        <end position="699"/>
    </location>
</feature>
<dbReference type="GO" id="GO:0009044">
    <property type="term" value="F:xylan 1,4-beta-xylosidase activity"/>
    <property type="evidence" value="ECO:0007669"/>
    <property type="project" value="InterPro"/>
</dbReference>
<dbReference type="FunFam" id="2.60.40.10:FF:000495">
    <property type="entry name" value="Periplasmic beta-glucosidase"/>
    <property type="match status" value="1"/>
</dbReference>
<keyword evidence="6" id="KW-1185">Reference proteome</keyword>
<dbReference type="InterPro" id="IPR044993">
    <property type="entry name" value="BXL"/>
</dbReference>
<dbReference type="GO" id="GO:0045493">
    <property type="term" value="P:xylan catabolic process"/>
    <property type="evidence" value="ECO:0007669"/>
    <property type="project" value="InterPro"/>
</dbReference>
<evidence type="ECO:0000313" key="6">
    <source>
        <dbReference type="Proteomes" id="UP000683246"/>
    </source>
</evidence>
<dbReference type="InterPro" id="IPR001764">
    <property type="entry name" value="Glyco_hydro_3_N"/>
</dbReference>
<evidence type="ECO:0000313" key="5">
    <source>
        <dbReference type="EMBL" id="QUI23764.1"/>
    </source>
</evidence>
<dbReference type="Pfam" id="PF01915">
    <property type="entry name" value="Glyco_hydro_3_C"/>
    <property type="match status" value="1"/>
</dbReference>
<sequence length="711" mass="78127">MDKNLPIEERVKDLLPLMTMEEKILQLASFYPNGVERLGIPNLQPGECLHGVAAEEATSFPQAIALGSTWDTDLIEKVATVIAREARALGIHHCYTPMLGVTRDCRWGRTEESYGEDAYLVSKIGEAFINGLQGKGDDRFSKDRIIATAKHYVADAEPLSGNNGAAVEISDRALHEVHLPPFKVAVEQAKVGSIMPAHHSLNGVPCHANNYILKDVLRKDYGFDGVIVSDNGDIRMLHTTMKVAKDLNDAAVMALEAGVDSELAWMCPMGENRGYGTLFAEACKKGDIDMALVDQAVANVLTAKFRIGLFDEEGSTAVQEDFLDMQGVFNSDEHIHYADTKRSFGIKRDNYKEILYSEAHNKVALEAAHKSIILLKNDANLLPLDPSKLNRIAVLGPNANTKILGGYSTSKPRYFVTILDGIKEYVGDDTEIVHAEGCTPTDFIEQDIDKAVDLAKASDVVILAVGGNELTCKENEDVDTLDLVGDQQQLIEAVYETGTPVVLILLHGRPNSIGWAADNIPAILEGWYLGQECGHAIASTIFGDLNPGGKLPITVPRNVGQVPAFYNKLPFGRQQKYYKSSPEPLYPFGYGLSYTTFAMSEPKLSAKTMKQSETLTVSVNVTNTGKMTGEEVVQLYLHDDLCSVTRPSKELKGFKRVKVEPGKSIQVTFEINEEMLSFRNQGKWMVEPGQFTVMVGNSSTHYKETSFILEA</sequence>
<dbReference type="PANTHER" id="PTHR42721">
    <property type="entry name" value="SUGAR HYDROLASE-RELATED"/>
    <property type="match status" value="1"/>
</dbReference>
<dbReference type="GO" id="GO:0046556">
    <property type="term" value="F:alpha-L-arabinofuranosidase activity"/>
    <property type="evidence" value="ECO:0007669"/>
    <property type="project" value="TreeGrafter"/>
</dbReference>
<protein>
    <submittedName>
        <fullName evidence="5">Glycoside hydrolase family 3 C-terminal domain-containing protein</fullName>
    </submittedName>
</protein>
<dbReference type="Proteomes" id="UP000683246">
    <property type="component" value="Chromosome"/>
</dbReference>
<dbReference type="InterPro" id="IPR036962">
    <property type="entry name" value="Glyco_hydro_3_N_sf"/>
</dbReference>
<dbReference type="Pfam" id="PF14310">
    <property type="entry name" value="Fn3-like"/>
    <property type="match status" value="1"/>
</dbReference>
<dbReference type="RefSeq" id="WP_212694450.1">
    <property type="nucleotide sequence ID" value="NZ_CP058649.1"/>
</dbReference>
<dbReference type="SUPFAM" id="SSF52279">
    <property type="entry name" value="Beta-D-glucan exohydrolase, C-terminal domain"/>
    <property type="match status" value="1"/>
</dbReference>
<gene>
    <name evidence="5" type="ORF">HZI73_16335</name>
</gene>
<evidence type="ECO:0000256" key="2">
    <source>
        <dbReference type="ARBA" id="ARBA00022729"/>
    </source>
</evidence>
<dbReference type="SMART" id="SM01217">
    <property type="entry name" value="Fn3_like"/>
    <property type="match status" value="1"/>
</dbReference>
<dbReference type="GO" id="GO:0008422">
    <property type="term" value="F:beta-glucosidase activity"/>
    <property type="evidence" value="ECO:0007669"/>
    <property type="project" value="UniProtKB-ARBA"/>
</dbReference>
<dbReference type="InterPro" id="IPR002772">
    <property type="entry name" value="Glyco_hydro_3_C"/>
</dbReference>